<evidence type="ECO:0000256" key="3">
    <source>
        <dbReference type="ARBA" id="ARBA00022677"/>
    </source>
</evidence>
<name>A0A0C2YDF2_HEBCY</name>
<evidence type="ECO:0008006" key="7">
    <source>
        <dbReference type="Google" id="ProtNLM"/>
    </source>
</evidence>
<dbReference type="InterPro" id="IPR029058">
    <property type="entry name" value="AB_hydrolase_fold"/>
</dbReference>
<dbReference type="Gene3D" id="3.40.50.1820">
    <property type="entry name" value="alpha/beta hydrolase"/>
    <property type="match status" value="1"/>
</dbReference>
<reference evidence="5 6" key="1">
    <citation type="submission" date="2014-04" db="EMBL/GenBank/DDBJ databases">
        <authorList>
            <consortium name="DOE Joint Genome Institute"/>
            <person name="Kuo A."/>
            <person name="Gay G."/>
            <person name="Dore J."/>
            <person name="Kohler A."/>
            <person name="Nagy L.G."/>
            <person name="Floudas D."/>
            <person name="Copeland A."/>
            <person name="Barry K.W."/>
            <person name="Cichocki N."/>
            <person name="Veneault-Fourrey C."/>
            <person name="LaButti K."/>
            <person name="Lindquist E.A."/>
            <person name="Lipzen A."/>
            <person name="Lundell T."/>
            <person name="Morin E."/>
            <person name="Murat C."/>
            <person name="Sun H."/>
            <person name="Tunlid A."/>
            <person name="Henrissat B."/>
            <person name="Grigoriev I.V."/>
            <person name="Hibbett D.S."/>
            <person name="Martin F."/>
            <person name="Nordberg H.P."/>
            <person name="Cantor M.N."/>
            <person name="Hua S.X."/>
        </authorList>
    </citation>
    <scope>NUCLEOTIDE SEQUENCE [LARGE SCALE GENOMIC DNA]</scope>
    <source>
        <strain evidence="6">h7</strain>
    </source>
</reference>
<dbReference type="HOGENOM" id="CLU_018394_1_1_1"/>
<protein>
    <recommendedName>
        <fullName evidence="7">AB hydrolase-1 domain-containing protein</fullName>
    </recommendedName>
</protein>
<keyword evidence="3" id="KW-0551">Lipid droplet</keyword>
<dbReference type="Pfam" id="PF10230">
    <property type="entry name" value="LIDHydrolase"/>
    <property type="match status" value="1"/>
</dbReference>
<dbReference type="AlphaFoldDB" id="A0A0C2YDF2"/>
<dbReference type="GO" id="GO:0019915">
    <property type="term" value="P:lipid storage"/>
    <property type="evidence" value="ECO:0007669"/>
    <property type="project" value="InterPro"/>
</dbReference>
<evidence type="ECO:0000256" key="4">
    <source>
        <dbReference type="ARBA" id="ARBA00022801"/>
    </source>
</evidence>
<dbReference type="EMBL" id="KN831769">
    <property type="protein sequence ID" value="KIM47838.1"/>
    <property type="molecule type" value="Genomic_DNA"/>
</dbReference>
<accession>A0A0C2YDF2</accession>
<keyword evidence="6" id="KW-1185">Reference proteome</keyword>
<reference evidence="6" key="2">
    <citation type="submission" date="2015-01" db="EMBL/GenBank/DDBJ databases">
        <title>Evolutionary Origins and Diversification of the Mycorrhizal Mutualists.</title>
        <authorList>
            <consortium name="DOE Joint Genome Institute"/>
            <consortium name="Mycorrhizal Genomics Consortium"/>
            <person name="Kohler A."/>
            <person name="Kuo A."/>
            <person name="Nagy L.G."/>
            <person name="Floudas D."/>
            <person name="Copeland A."/>
            <person name="Barry K.W."/>
            <person name="Cichocki N."/>
            <person name="Veneault-Fourrey C."/>
            <person name="LaButti K."/>
            <person name="Lindquist E.A."/>
            <person name="Lipzen A."/>
            <person name="Lundell T."/>
            <person name="Morin E."/>
            <person name="Murat C."/>
            <person name="Riley R."/>
            <person name="Ohm R."/>
            <person name="Sun H."/>
            <person name="Tunlid A."/>
            <person name="Henrissat B."/>
            <person name="Grigoriev I.V."/>
            <person name="Hibbett D.S."/>
            <person name="Martin F."/>
        </authorList>
    </citation>
    <scope>NUCLEOTIDE SEQUENCE [LARGE SCALE GENOMIC DNA]</scope>
    <source>
        <strain evidence="6">h7</strain>
    </source>
</reference>
<comment type="subcellular location">
    <subcellularLocation>
        <location evidence="1">Lipid droplet</location>
    </subcellularLocation>
</comment>
<dbReference type="InterPro" id="IPR019363">
    <property type="entry name" value="LDAH"/>
</dbReference>
<keyword evidence="4" id="KW-0378">Hydrolase</keyword>
<dbReference type="SUPFAM" id="SSF53474">
    <property type="entry name" value="alpha/beta-Hydrolases"/>
    <property type="match status" value="1"/>
</dbReference>
<sequence length="325" mass="36411">MYPPFLLPLHRPNSPPPPCHHAQFVHNGGLGSSHALWWPPSQDNMDPDILLYFLPGNPGLVDFYIPFLSGLYDRYSSSNLAIVGRGHLGHCPQIQDNPRHHSEESLTIQIQTSLEVLDAISTFYAKTRIVVIGHSVGAWLALQALEKRPKAILAVFLLFPTLSNIASTPNGRLLTPFFSPLGRQVLSSLAGLAKYLPESLLAFFFSHWPKQQLGVLREFISSPQSVHASLSMAHEEMKTIQDLDQALIEQHSNKLFFFYAETDGWVGKEKANFLSRFDPNNQSTNVTHGPVDVPHAFCINHSDLLAHHCHEWLFYLEKQIGSDAP</sequence>
<evidence type="ECO:0000256" key="1">
    <source>
        <dbReference type="ARBA" id="ARBA00004502"/>
    </source>
</evidence>
<proteinExistence type="inferred from homology"/>
<gene>
    <name evidence="5" type="ORF">M413DRAFT_439518</name>
</gene>
<dbReference type="PANTHER" id="PTHR13390:SF0">
    <property type="entry name" value="LIPID DROPLET-ASSOCIATED HYDROLASE"/>
    <property type="match status" value="1"/>
</dbReference>
<dbReference type="Proteomes" id="UP000053424">
    <property type="component" value="Unassembled WGS sequence"/>
</dbReference>
<organism evidence="5 6">
    <name type="scientific">Hebeloma cylindrosporum</name>
    <dbReference type="NCBI Taxonomy" id="76867"/>
    <lineage>
        <taxon>Eukaryota</taxon>
        <taxon>Fungi</taxon>
        <taxon>Dikarya</taxon>
        <taxon>Basidiomycota</taxon>
        <taxon>Agaricomycotina</taxon>
        <taxon>Agaricomycetes</taxon>
        <taxon>Agaricomycetidae</taxon>
        <taxon>Agaricales</taxon>
        <taxon>Agaricineae</taxon>
        <taxon>Hymenogastraceae</taxon>
        <taxon>Hebeloma</taxon>
    </lineage>
</organism>
<dbReference type="OrthoDB" id="448051at2759"/>
<comment type="similarity">
    <text evidence="2">Belongs to the AB hydrolase superfamily. LDAH family.</text>
</comment>
<evidence type="ECO:0000313" key="5">
    <source>
        <dbReference type="EMBL" id="KIM47838.1"/>
    </source>
</evidence>
<dbReference type="GO" id="GO:0005811">
    <property type="term" value="C:lipid droplet"/>
    <property type="evidence" value="ECO:0007669"/>
    <property type="project" value="UniProtKB-SubCell"/>
</dbReference>
<evidence type="ECO:0000313" key="6">
    <source>
        <dbReference type="Proteomes" id="UP000053424"/>
    </source>
</evidence>
<evidence type="ECO:0000256" key="2">
    <source>
        <dbReference type="ARBA" id="ARBA00008300"/>
    </source>
</evidence>
<dbReference type="PANTHER" id="PTHR13390">
    <property type="entry name" value="LIPASE"/>
    <property type="match status" value="1"/>
</dbReference>
<dbReference type="GO" id="GO:0016298">
    <property type="term" value="F:lipase activity"/>
    <property type="evidence" value="ECO:0007669"/>
    <property type="project" value="InterPro"/>
</dbReference>